<gene>
    <name evidence="2" type="ORF">HICCMSTLAB_LOCUS7620</name>
</gene>
<feature type="region of interest" description="Disordered" evidence="1">
    <location>
        <begin position="94"/>
        <end position="131"/>
    </location>
</feature>
<protein>
    <submittedName>
        <fullName evidence="2">Uncharacterized protein</fullName>
    </submittedName>
</protein>
<dbReference type="EMBL" id="CAJNRD030001121">
    <property type="protein sequence ID" value="CAG5095260.1"/>
    <property type="molecule type" value="Genomic_DNA"/>
</dbReference>
<dbReference type="AlphaFoldDB" id="A0A8J2HDN9"/>
<evidence type="ECO:0000313" key="3">
    <source>
        <dbReference type="Proteomes" id="UP000786811"/>
    </source>
</evidence>
<accession>A0A8J2HDN9</accession>
<name>A0A8J2HDN9_COTCN</name>
<evidence type="ECO:0000313" key="2">
    <source>
        <dbReference type="EMBL" id="CAG5095260.1"/>
    </source>
</evidence>
<proteinExistence type="predicted"/>
<organism evidence="2 3">
    <name type="scientific">Cotesia congregata</name>
    <name type="common">Parasitoid wasp</name>
    <name type="synonym">Apanteles congregatus</name>
    <dbReference type="NCBI Taxonomy" id="51543"/>
    <lineage>
        <taxon>Eukaryota</taxon>
        <taxon>Metazoa</taxon>
        <taxon>Ecdysozoa</taxon>
        <taxon>Arthropoda</taxon>
        <taxon>Hexapoda</taxon>
        <taxon>Insecta</taxon>
        <taxon>Pterygota</taxon>
        <taxon>Neoptera</taxon>
        <taxon>Endopterygota</taxon>
        <taxon>Hymenoptera</taxon>
        <taxon>Apocrita</taxon>
        <taxon>Ichneumonoidea</taxon>
        <taxon>Braconidae</taxon>
        <taxon>Microgastrinae</taxon>
        <taxon>Cotesia</taxon>
    </lineage>
</organism>
<comment type="caution">
    <text evidence="2">The sequence shown here is derived from an EMBL/GenBank/DDBJ whole genome shotgun (WGS) entry which is preliminary data.</text>
</comment>
<feature type="compositionally biased region" description="Polar residues" evidence="1">
    <location>
        <begin position="30"/>
        <end position="44"/>
    </location>
</feature>
<reference evidence="2" key="1">
    <citation type="submission" date="2021-04" db="EMBL/GenBank/DDBJ databases">
        <authorList>
            <person name="Chebbi M.A.C M."/>
        </authorList>
    </citation>
    <scope>NUCLEOTIDE SEQUENCE</scope>
</reference>
<sequence>MDLVYMPEIMTYGSFRAPALRDYEQPWNKNYFQYGKSPSNNTTRQQQEHLQQQLRANSKKEHCHLCKESKRRSLGAYIKGKGRSISCNEIHEEVEEEDEEIDNARDNKNQSSDNKTCKPSVKNNEKTATKL</sequence>
<keyword evidence="3" id="KW-1185">Reference proteome</keyword>
<dbReference type="OrthoDB" id="8190439at2759"/>
<evidence type="ECO:0000256" key="1">
    <source>
        <dbReference type="SAM" id="MobiDB-lite"/>
    </source>
</evidence>
<feature type="region of interest" description="Disordered" evidence="1">
    <location>
        <begin position="30"/>
        <end position="62"/>
    </location>
</feature>
<dbReference type="Proteomes" id="UP000786811">
    <property type="component" value="Unassembled WGS sequence"/>
</dbReference>